<proteinExistence type="predicted"/>
<comment type="caution">
    <text evidence="2">The sequence shown here is derived from an EMBL/GenBank/DDBJ whole genome shotgun (WGS) entry which is preliminary data.</text>
</comment>
<dbReference type="EMBL" id="JAHVKP010000001">
    <property type="protein sequence ID" value="MBY6218837.1"/>
    <property type="molecule type" value="Genomic_DNA"/>
</dbReference>
<evidence type="ECO:0000313" key="2">
    <source>
        <dbReference type="EMBL" id="MBY6218837.1"/>
    </source>
</evidence>
<organism evidence="2 3">
    <name type="scientific">Qipengyuania aquimaris</name>
    <dbReference type="NCBI Taxonomy" id="255984"/>
    <lineage>
        <taxon>Bacteria</taxon>
        <taxon>Pseudomonadati</taxon>
        <taxon>Pseudomonadota</taxon>
        <taxon>Alphaproteobacteria</taxon>
        <taxon>Sphingomonadales</taxon>
        <taxon>Erythrobacteraceae</taxon>
        <taxon>Qipengyuania</taxon>
    </lineage>
</organism>
<dbReference type="AlphaFoldDB" id="A0A9Q3S2K3"/>
<dbReference type="Proteomes" id="UP000824927">
    <property type="component" value="Unassembled WGS sequence"/>
</dbReference>
<keyword evidence="1" id="KW-1133">Transmembrane helix</keyword>
<reference evidence="2" key="1">
    <citation type="submission" date="2021-06" db="EMBL/GenBank/DDBJ databases">
        <title>50 bacteria genomes isolated from Dapeng, Shenzhen, China.</title>
        <authorList>
            <person name="Zheng W."/>
            <person name="Yu S."/>
            <person name="Huang Y."/>
        </authorList>
    </citation>
    <scope>NUCLEOTIDE SEQUENCE</scope>
    <source>
        <strain evidence="2">DP4N28-2</strain>
    </source>
</reference>
<evidence type="ECO:0000256" key="1">
    <source>
        <dbReference type="SAM" id="Phobius"/>
    </source>
</evidence>
<feature type="transmembrane region" description="Helical" evidence="1">
    <location>
        <begin position="50"/>
        <end position="70"/>
    </location>
</feature>
<name>A0A9Q3S2K3_9SPHN</name>
<gene>
    <name evidence="2" type="ORF">KUV31_10855</name>
</gene>
<protein>
    <recommendedName>
        <fullName evidence="4">DUF4175 domain-containing protein</fullName>
    </recommendedName>
</protein>
<dbReference type="RefSeq" id="WP_222405528.1">
    <property type="nucleotide sequence ID" value="NZ_CP095080.1"/>
</dbReference>
<evidence type="ECO:0008006" key="4">
    <source>
        <dbReference type="Google" id="ProtNLM"/>
    </source>
</evidence>
<evidence type="ECO:0000313" key="3">
    <source>
        <dbReference type="Proteomes" id="UP000824927"/>
    </source>
</evidence>
<keyword evidence="1" id="KW-0472">Membrane</keyword>
<sequence length="86" mass="9370">MSDKDDAWFAAKKIGYGSGLPIAWQGWAVMLLYIAAAAVAGLLWETGDEVYVPTGIVLFLASTAAFLLIAKAKTRGGWKWRPRKPD</sequence>
<feature type="transmembrane region" description="Helical" evidence="1">
    <location>
        <begin position="22"/>
        <end position="44"/>
    </location>
</feature>
<accession>A0A9Q3S2K3</accession>
<keyword evidence="1" id="KW-0812">Transmembrane</keyword>